<organism evidence="2 3">
    <name type="scientific">Proteiniclasticum ruminis</name>
    <dbReference type="NCBI Taxonomy" id="398199"/>
    <lineage>
        <taxon>Bacteria</taxon>
        <taxon>Bacillati</taxon>
        <taxon>Bacillota</taxon>
        <taxon>Clostridia</taxon>
        <taxon>Eubacteriales</taxon>
        <taxon>Clostridiaceae</taxon>
        <taxon>Proteiniclasticum</taxon>
    </lineage>
</organism>
<dbReference type="PANTHER" id="PTHR47708:SF2">
    <property type="entry name" value="SI:CH73-132F6.5"/>
    <property type="match status" value="1"/>
</dbReference>
<evidence type="ECO:0000313" key="3">
    <source>
        <dbReference type="Proteomes" id="UP000183255"/>
    </source>
</evidence>
<dbReference type="RefSeq" id="WP_031577702.1">
    <property type="nucleotide sequence ID" value="NZ_FNDZ01000002.1"/>
</dbReference>
<evidence type="ECO:0000313" key="2">
    <source>
        <dbReference type="EMBL" id="SDI36763.1"/>
    </source>
</evidence>
<accession>A0A1G8K051</accession>
<sequence length="107" mass="12052">MRQVFLNELAHGRSGDKGNISNVCIFARNPKDYELLKEKVTIEKVKDHFGDMVKGEIIRYEVDSLCGMNFVMYEALGGGATLSLRLDSLGKSMASAFMRMKIELEDE</sequence>
<gene>
    <name evidence="2" type="ORF">SAMN05421804_102159</name>
</gene>
<dbReference type="EMBL" id="FNDZ01000002">
    <property type="protein sequence ID" value="SDI36763.1"/>
    <property type="molecule type" value="Genomic_DNA"/>
</dbReference>
<reference evidence="2 3" key="1">
    <citation type="submission" date="2016-10" db="EMBL/GenBank/DDBJ databases">
        <authorList>
            <person name="de Groot N.N."/>
        </authorList>
    </citation>
    <scope>NUCLEOTIDE SEQUENCE [LARGE SCALE GENOMIC DNA]</scope>
    <source>
        <strain evidence="2 3">CGMCC 1.5058</strain>
    </source>
</reference>
<dbReference type="InterPro" id="IPR056362">
    <property type="entry name" value="AtuA-like_ferredoxin_dom"/>
</dbReference>
<feature type="domain" description="AtuA-like ferredoxin-fold" evidence="1">
    <location>
        <begin position="6"/>
        <end position="102"/>
    </location>
</feature>
<proteinExistence type="predicted"/>
<dbReference type="Proteomes" id="UP000183255">
    <property type="component" value="Unassembled WGS sequence"/>
</dbReference>
<dbReference type="PANTHER" id="PTHR47708">
    <property type="match status" value="1"/>
</dbReference>
<name>A0A1G8K051_9CLOT</name>
<evidence type="ECO:0000259" key="1">
    <source>
        <dbReference type="Pfam" id="PF23544"/>
    </source>
</evidence>
<protein>
    <recommendedName>
        <fullName evidence="1">AtuA-like ferredoxin-fold domain-containing protein</fullName>
    </recommendedName>
</protein>
<dbReference type="Pfam" id="PF23544">
    <property type="entry name" value="AtuA_ferredoxin"/>
    <property type="match status" value="1"/>
</dbReference>
<dbReference type="AlphaFoldDB" id="A0A1G8K051"/>